<evidence type="ECO:0000256" key="9">
    <source>
        <dbReference type="SAM" id="MobiDB-lite"/>
    </source>
</evidence>
<comment type="subcellular location">
    <subcellularLocation>
        <location evidence="1">Nucleus</location>
    </subcellularLocation>
</comment>
<dbReference type="PROSITE" id="PS51915">
    <property type="entry name" value="ZAD"/>
    <property type="match status" value="1"/>
</dbReference>
<dbReference type="InterPro" id="IPR036236">
    <property type="entry name" value="Znf_C2H2_sf"/>
</dbReference>
<keyword evidence="5" id="KW-0862">Zinc</keyword>
<dbReference type="SUPFAM" id="SSF57667">
    <property type="entry name" value="beta-beta-alpha zinc fingers"/>
    <property type="match status" value="3"/>
</dbReference>
<dbReference type="Pfam" id="PF07776">
    <property type="entry name" value="zf-AD"/>
    <property type="match status" value="1"/>
</dbReference>
<evidence type="ECO:0000313" key="11">
    <source>
        <dbReference type="Proteomes" id="UP000076408"/>
    </source>
</evidence>
<keyword evidence="8" id="KW-0539">Nucleus</keyword>
<dbReference type="STRING" id="30069.A0A182Y701"/>
<dbReference type="Gene3D" id="3.40.1800.20">
    <property type="match status" value="1"/>
</dbReference>
<name>A0A182Y701_ANOST</name>
<dbReference type="OMA" id="ARCQEVY"/>
<evidence type="ECO:0000256" key="8">
    <source>
        <dbReference type="ARBA" id="ARBA00023242"/>
    </source>
</evidence>
<feature type="compositionally biased region" description="Acidic residues" evidence="9">
    <location>
        <begin position="96"/>
        <end position="112"/>
    </location>
</feature>
<dbReference type="FunFam" id="3.30.160.60:FF:000012">
    <property type="entry name" value="RB-associated KRAB zinc finger protein-like"/>
    <property type="match status" value="1"/>
</dbReference>
<proteinExistence type="predicted"/>
<dbReference type="PANTHER" id="PTHR47772:SF1">
    <property type="entry name" value="ZINC FINGER PROTEIN 200"/>
    <property type="match status" value="1"/>
</dbReference>
<evidence type="ECO:0000256" key="4">
    <source>
        <dbReference type="ARBA" id="ARBA00022771"/>
    </source>
</evidence>
<keyword evidence="6" id="KW-0805">Transcription regulation</keyword>
<accession>A0A182Y701</accession>
<dbReference type="Pfam" id="PF00096">
    <property type="entry name" value="zf-C2H2"/>
    <property type="match status" value="3"/>
</dbReference>
<feature type="region of interest" description="Disordered" evidence="9">
    <location>
        <begin position="96"/>
        <end position="116"/>
    </location>
</feature>
<dbReference type="InterPro" id="IPR013087">
    <property type="entry name" value="Znf_C2H2_type"/>
</dbReference>
<dbReference type="PROSITE" id="PS00028">
    <property type="entry name" value="ZINC_FINGER_C2H2_1"/>
    <property type="match status" value="5"/>
</dbReference>
<dbReference type="VEuPathDB" id="VectorBase:ASTEI04237"/>
<dbReference type="VEuPathDB" id="VectorBase:ASTEI20_032739"/>
<evidence type="ECO:0000256" key="5">
    <source>
        <dbReference type="ARBA" id="ARBA00022833"/>
    </source>
</evidence>
<dbReference type="PANTHER" id="PTHR47772">
    <property type="entry name" value="ZINC FINGER PROTEIN 200"/>
    <property type="match status" value="1"/>
</dbReference>
<evidence type="ECO:0000256" key="2">
    <source>
        <dbReference type="ARBA" id="ARBA00022723"/>
    </source>
</evidence>
<evidence type="ECO:0000256" key="6">
    <source>
        <dbReference type="ARBA" id="ARBA00023015"/>
    </source>
</evidence>
<dbReference type="SUPFAM" id="SSF57716">
    <property type="entry name" value="Glucocorticoid receptor-like (DNA-binding domain)"/>
    <property type="match status" value="1"/>
</dbReference>
<sequence length="341" mass="39759">MMTVDRRWLRLNFAKVCRFCLSLENCVPLFVESTLNECLLDAVDVLVPKVDENDGLPNCVCSECHRKMVDFVQFEATALEAYGVLESVLATHYDDGDEHCDDDEPDAEDACDDPGALTSDERLEKAMESDTIPDLENISTDNHHTVHASTESNTNSIKSPKKKACPVCGKLVSQISKHVQVHSEAKNFSCEHCDKRFAHRSSLQKHLNIHRNIRKYRCEYCEQCFCDRSSLRYHLAKHRGVQRFHCEPCDRPFYTSTQYKQHQSLAHRERSFRCELCGRMFLLKHHLMEHRQLHTDERSFECDVCGKRFKRERYLYVHKRQHSSHEQRDSTEQPLHSDGLE</sequence>
<keyword evidence="2" id="KW-0479">Metal-binding</keyword>
<keyword evidence="7" id="KW-0804">Transcription</keyword>
<evidence type="ECO:0000256" key="7">
    <source>
        <dbReference type="ARBA" id="ARBA00023163"/>
    </source>
</evidence>
<dbReference type="GO" id="GO:0008270">
    <property type="term" value="F:zinc ion binding"/>
    <property type="evidence" value="ECO:0007669"/>
    <property type="project" value="UniProtKB-UniRule"/>
</dbReference>
<dbReference type="AlphaFoldDB" id="A0A182Y701"/>
<dbReference type="PROSITE" id="PS50157">
    <property type="entry name" value="ZINC_FINGER_C2H2_2"/>
    <property type="match status" value="5"/>
</dbReference>
<evidence type="ECO:0000256" key="3">
    <source>
        <dbReference type="ARBA" id="ARBA00022737"/>
    </source>
</evidence>
<feature type="region of interest" description="Disordered" evidence="9">
    <location>
        <begin position="320"/>
        <end position="341"/>
    </location>
</feature>
<dbReference type="VEuPathDB" id="VectorBase:ASTE011246"/>
<reference evidence="11" key="1">
    <citation type="journal article" date="2014" name="Genome Biol.">
        <title>Genome analysis of a major urban malaria vector mosquito, Anopheles stephensi.</title>
        <authorList>
            <person name="Jiang X."/>
            <person name="Peery A."/>
            <person name="Hall A.B."/>
            <person name="Sharma A."/>
            <person name="Chen X.G."/>
            <person name="Waterhouse R.M."/>
            <person name="Komissarov A."/>
            <person name="Riehle M.M."/>
            <person name="Shouche Y."/>
            <person name="Sharakhova M.V."/>
            <person name="Lawson D."/>
            <person name="Pakpour N."/>
            <person name="Arensburger P."/>
            <person name="Davidson V.L."/>
            <person name="Eiglmeier K."/>
            <person name="Emrich S."/>
            <person name="George P."/>
            <person name="Kennedy R.C."/>
            <person name="Mane S.P."/>
            <person name="Maslen G."/>
            <person name="Oringanje C."/>
            <person name="Qi Y."/>
            <person name="Settlage R."/>
            <person name="Tojo M."/>
            <person name="Tubio J.M."/>
            <person name="Unger M.F."/>
            <person name="Wang B."/>
            <person name="Vernick K.D."/>
            <person name="Ribeiro J.M."/>
            <person name="James A.A."/>
            <person name="Michel K."/>
            <person name="Riehle M.A."/>
            <person name="Luckhart S."/>
            <person name="Sharakhov I.V."/>
            <person name="Tu Z."/>
        </authorList>
    </citation>
    <scope>NUCLEOTIDE SEQUENCE [LARGE SCALE GENOMIC DNA]</scope>
    <source>
        <strain evidence="11">Indian</strain>
    </source>
</reference>
<dbReference type="EnsemblMetazoa" id="ASTEI04237-RA">
    <property type="protein sequence ID" value="ASTEI04237-PA"/>
    <property type="gene ID" value="ASTEI04237"/>
</dbReference>
<keyword evidence="3" id="KW-0677">Repeat</keyword>
<evidence type="ECO:0000313" key="10">
    <source>
        <dbReference type="EnsemblMetazoa" id="ASTEI04237-PA"/>
    </source>
</evidence>
<dbReference type="InterPro" id="IPR050636">
    <property type="entry name" value="C2H2-ZF_domain-containing"/>
</dbReference>
<keyword evidence="4" id="KW-0863">Zinc-finger</keyword>
<dbReference type="InterPro" id="IPR012934">
    <property type="entry name" value="Znf_AD"/>
</dbReference>
<organism evidence="10 11">
    <name type="scientific">Anopheles stephensi</name>
    <name type="common">Indo-Pakistan malaria mosquito</name>
    <dbReference type="NCBI Taxonomy" id="30069"/>
    <lineage>
        <taxon>Eukaryota</taxon>
        <taxon>Metazoa</taxon>
        <taxon>Ecdysozoa</taxon>
        <taxon>Arthropoda</taxon>
        <taxon>Hexapoda</taxon>
        <taxon>Insecta</taxon>
        <taxon>Pterygota</taxon>
        <taxon>Neoptera</taxon>
        <taxon>Endopterygota</taxon>
        <taxon>Diptera</taxon>
        <taxon>Nematocera</taxon>
        <taxon>Culicoidea</taxon>
        <taxon>Culicidae</taxon>
        <taxon>Anophelinae</taxon>
        <taxon>Anopheles</taxon>
    </lineage>
</organism>
<reference evidence="10" key="2">
    <citation type="submission" date="2020-05" db="UniProtKB">
        <authorList>
            <consortium name="EnsemblMetazoa"/>
        </authorList>
    </citation>
    <scope>IDENTIFICATION</scope>
    <source>
        <strain evidence="10">Indian</strain>
    </source>
</reference>
<protein>
    <submittedName>
        <fullName evidence="10">Uncharacterized protein</fullName>
    </submittedName>
</protein>
<dbReference type="SMART" id="SM00355">
    <property type="entry name" value="ZnF_C2H2"/>
    <property type="match status" value="6"/>
</dbReference>
<dbReference type="GO" id="GO:0005634">
    <property type="term" value="C:nucleus"/>
    <property type="evidence" value="ECO:0007669"/>
    <property type="project" value="UniProtKB-SubCell"/>
</dbReference>
<dbReference type="Gene3D" id="3.30.160.60">
    <property type="entry name" value="Classic Zinc Finger"/>
    <property type="match status" value="4"/>
</dbReference>
<keyword evidence="11" id="KW-1185">Reference proteome</keyword>
<evidence type="ECO:0000256" key="1">
    <source>
        <dbReference type="ARBA" id="ARBA00004123"/>
    </source>
</evidence>
<dbReference type="Pfam" id="PF12874">
    <property type="entry name" value="zf-met"/>
    <property type="match status" value="1"/>
</dbReference>
<dbReference type="Proteomes" id="UP000076408">
    <property type="component" value="Unassembled WGS sequence"/>
</dbReference>
<dbReference type="FunFam" id="3.30.160.60:FF:000100">
    <property type="entry name" value="Zinc finger 45-like"/>
    <property type="match status" value="1"/>
</dbReference>
<dbReference type="SMART" id="SM00868">
    <property type="entry name" value="zf-AD"/>
    <property type="match status" value="1"/>
</dbReference>